<protein>
    <submittedName>
        <fullName evidence="1">Uncharacterized protein</fullName>
    </submittedName>
</protein>
<proteinExistence type="predicted"/>
<dbReference type="EMBL" id="JANEYG010000134">
    <property type="protein sequence ID" value="KAJ8912309.1"/>
    <property type="molecule type" value="Genomic_DNA"/>
</dbReference>
<dbReference type="Proteomes" id="UP001159042">
    <property type="component" value="Unassembled WGS sequence"/>
</dbReference>
<evidence type="ECO:0000313" key="2">
    <source>
        <dbReference type="Proteomes" id="UP001159042"/>
    </source>
</evidence>
<organism evidence="1 2">
    <name type="scientific">Exocentrus adspersus</name>
    <dbReference type="NCBI Taxonomy" id="1586481"/>
    <lineage>
        <taxon>Eukaryota</taxon>
        <taxon>Metazoa</taxon>
        <taxon>Ecdysozoa</taxon>
        <taxon>Arthropoda</taxon>
        <taxon>Hexapoda</taxon>
        <taxon>Insecta</taxon>
        <taxon>Pterygota</taxon>
        <taxon>Neoptera</taxon>
        <taxon>Endopterygota</taxon>
        <taxon>Coleoptera</taxon>
        <taxon>Polyphaga</taxon>
        <taxon>Cucujiformia</taxon>
        <taxon>Chrysomeloidea</taxon>
        <taxon>Cerambycidae</taxon>
        <taxon>Lamiinae</taxon>
        <taxon>Acanthocinini</taxon>
        <taxon>Exocentrus</taxon>
    </lineage>
</organism>
<name>A0AAV8VDP8_9CUCU</name>
<dbReference type="AlphaFoldDB" id="A0AAV8VDP8"/>
<gene>
    <name evidence="1" type="ORF">NQ315_017342</name>
</gene>
<reference evidence="1 2" key="1">
    <citation type="journal article" date="2023" name="Insect Mol. Biol.">
        <title>Genome sequencing provides insights into the evolution of gene families encoding plant cell wall-degrading enzymes in longhorned beetles.</title>
        <authorList>
            <person name="Shin N.R."/>
            <person name="Okamura Y."/>
            <person name="Kirsch R."/>
            <person name="Pauchet Y."/>
        </authorList>
    </citation>
    <scope>NUCLEOTIDE SEQUENCE [LARGE SCALE GENOMIC DNA]</scope>
    <source>
        <strain evidence="1">EAD_L_NR</strain>
    </source>
</reference>
<evidence type="ECO:0000313" key="1">
    <source>
        <dbReference type="EMBL" id="KAJ8912309.1"/>
    </source>
</evidence>
<keyword evidence="2" id="KW-1185">Reference proteome</keyword>
<accession>A0AAV8VDP8</accession>
<sequence length="140" mass="16332">MDELITLPLQPLQLVDERRPGRTRSDGNRTGRRYAVNSRARIFLSISYNKRGKRCLNIRNNPVHHIGKNSVQNNTRPIRITFVSSIKRDTCENLTRTQYDLQAAKDKKYGNRNTWMMGGKVYIKKNKDKHMISTIQDLDT</sequence>
<comment type="caution">
    <text evidence="1">The sequence shown here is derived from an EMBL/GenBank/DDBJ whole genome shotgun (WGS) entry which is preliminary data.</text>
</comment>